<dbReference type="PRINTS" id="PR00081">
    <property type="entry name" value="GDHRDH"/>
</dbReference>
<dbReference type="Proteomes" id="UP000238937">
    <property type="component" value="Unassembled WGS sequence"/>
</dbReference>
<accession>A0A2T1G0P0</accession>
<dbReference type="Pfam" id="PF00106">
    <property type="entry name" value="adh_short"/>
    <property type="match status" value="1"/>
</dbReference>
<dbReference type="Gene3D" id="3.40.50.720">
    <property type="entry name" value="NAD(P)-binding Rossmann-like Domain"/>
    <property type="match status" value="1"/>
</dbReference>
<gene>
    <name evidence="2" type="ORF">C7B77_22380</name>
</gene>
<dbReference type="OrthoDB" id="9785520at2"/>
<dbReference type="AlphaFoldDB" id="A0A2T1G0P0"/>
<dbReference type="GO" id="GO:0016491">
    <property type="term" value="F:oxidoreductase activity"/>
    <property type="evidence" value="ECO:0007669"/>
    <property type="project" value="TreeGrafter"/>
</dbReference>
<organism evidence="2 3">
    <name type="scientific">Chamaesiphon polymorphus CCALA 037</name>
    <dbReference type="NCBI Taxonomy" id="2107692"/>
    <lineage>
        <taxon>Bacteria</taxon>
        <taxon>Bacillati</taxon>
        <taxon>Cyanobacteriota</taxon>
        <taxon>Cyanophyceae</taxon>
        <taxon>Gomontiellales</taxon>
        <taxon>Chamaesiphonaceae</taxon>
        <taxon>Chamaesiphon</taxon>
    </lineage>
</organism>
<name>A0A2T1G0P0_9CYAN</name>
<dbReference type="PANTHER" id="PTHR43544:SF32">
    <property type="entry name" value="CHAIN DEHYDROGENASE, PUTATIVE (AFU_ORTHOLOGUE AFUA_5G01530)-RELATED"/>
    <property type="match status" value="1"/>
</dbReference>
<keyword evidence="3" id="KW-1185">Reference proteome</keyword>
<dbReference type="InterPro" id="IPR051468">
    <property type="entry name" value="Fungal_SecMetab_SDRs"/>
</dbReference>
<dbReference type="EMBL" id="PVWO01000384">
    <property type="protein sequence ID" value="PSB50781.1"/>
    <property type="molecule type" value="Genomic_DNA"/>
</dbReference>
<evidence type="ECO:0000313" key="2">
    <source>
        <dbReference type="EMBL" id="PSB50781.1"/>
    </source>
</evidence>
<evidence type="ECO:0000256" key="1">
    <source>
        <dbReference type="RuleBase" id="RU000363"/>
    </source>
</evidence>
<dbReference type="PRINTS" id="PR00080">
    <property type="entry name" value="SDRFAMILY"/>
</dbReference>
<sequence>MNINPSERRKYALVTGANKGIGFAICQGLLAVEFDVILAARSIDNATTAIEKLQSDNVHPLVLDVSDDDSIERAAQEYGEKFTHLNVLINNAGIYPDDDVNILTVDRELLDRSLNTNTFGVICTTQAFLPHLSKATAARVINMSSGLGAWDGMSIDTPSYSLSKLALNGATTLLATALKSQQIAVYSMCPGWVRTDMGGSNASRSPEQGADTAIWLATDADPNLSGKFFRNRKQIPF</sequence>
<comment type="caution">
    <text evidence="2">The sequence shown here is derived from an EMBL/GenBank/DDBJ whole genome shotgun (WGS) entry which is preliminary data.</text>
</comment>
<dbReference type="SUPFAM" id="SSF51735">
    <property type="entry name" value="NAD(P)-binding Rossmann-fold domains"/>
    <property type="match status" value="1"/>
</dbReference>
<dbReference type="GO" id="GO:0019748">
    <property type="term" value="P:secondary metabolic process"/>
    <property type="evidence" value="ECO:0007669"/>
    <property type="project" value="TreeGrafter"/>
</dbReference>
<dbReference type="InterPro" id="IPR002347">
    <property type="entry name" value="SDR_fam"/>
</dbReference>
<reference evidence="2 3" key="1">
    <citation type="submission" date="2018-03" db="EMBL/GenBank/DDBJ databases">
        <title>The ancient ancestry and fast evolution of plastids.</title>
        <authorList>
            <person name="Moore K.R."/>
            <person name="Magnabosco C."/>
            <person name="Momper L."/>
            <person name="Gold D.A."/>
            <person name="Bosak T."/>
            <person name="Fournier G.P."/>
        </authorList>
    </citation>
    <scope>NUCLEOTIDE SEQUENCE [LARGE SCALE GENOMIC DNA]</scope>
    <source>
        <strain evidence="2 3">CCALA 037</strain>
    </source>
</reference>
<dbReference type="PANTHER" id="PTHR43544">
    <property type="entry name" value="SHORT-CHAIN DEHYDROGENASE/REDUCTASE"/>
    <property type="match status" value="1"/>
</dbReference>
<evidence type="ECO:0000313" key="3">
    <source>
        <dbReference type="Proteomes" id="UP000238937"/>
    </source>
</evidence>
<dbReference type="RefSeq" id="WP_106310099.1">
    <property type="nucleotide sequence ID" value="NZ_PVWO01000384.1"/>
</dbReference>
<dbReference type="GO" id="GO:0005737">
    <property type="term" value="C:cytoplasm"/>
    <property type="evidence" value="ECO:0007669"/>
    <property type="project" value="TreeGrafter"/>
</dbReference>
<comment type="similarity">
    <text evidence="1">Belongs to the short-chain dehydrogenases/reductases (SDR) family.</text>
</comment>
<protein>
    <submittedName>
        <fullName evidence="2">Short-chain dehydrogenase</fullName>
    </submittedName>
</protein>
<proteinExistence type="inferred from homology"/>
<dbReference type="InterPro" id="IPR036291">
    <property type="entry name" value="NAD(P)-bd_dom_sf"/>
</dbReference>